<dbReference type="InterPro" id="IPR000832">
    <property type="entry name" value="GPCR_2_secretin-like"/>
</dbReference>
<dbReference type="GO" id="GO:0005886">
    <property type="term" value="C:plasma membrane"/>
    <property type="evidence" value="ECO:0007669"/>
    <property type="project" value="TreeGrafter"/>
</dbReference>
<name>A0A1X7VPY1_AMPQE</name>
<dbReference type="Gene3D" id="1.20.1070.10">
    <property type="entry name" value="Rhodopsin 7-helix transmembrane proteins"/>
    <property type="match status" value="1"/>
</dbReference>
<feature type="domain" description="G-protein coupled receptors family 1 profile" evidence="8">
    <location>
        <begin position="50"/>
        <end position="317"/>
    </location>
</feature>
<keyword evidence="10" id="KW-1185">Reference proteome</keyword>
<feature type="transmembrane region" description="Helical" evidence="6">
    <location>
        <begin position="258"/>
        <end position="283"/>
    </location>
</feature>
<feature type="transmembrane region" description="Helical" evidence="6">
    <location>
        <begin position="34"/>
        <end position="59"/>
    </location>
</feature>
<dbReference type="InParanoid" id="A0A1X7VPY1"/>
<protein>
    <recommendedName>
        <fullName evidence="11">G-protein coupled receptors family 2 profile 2 domain-containing protein</fullName>
    </recommendedName>
</protein>
<dbReference type="EnsemblMetazoa" id="Aqu2.1.41924_001">
    <property type="protein sequence ID" value="Aqu2.1.41924_001"/>
    <property type="gene ID" value="Aqu2.1.41924"/>
</dbReference>
<dbReference type="Proteomes" id="UP000007879">
    <property type="component" value="Unassembled WGS sequence"/>
</dbReference>
<dbReference type="KEGG" id="aqu:100638453"/>
<dbReference type="Pfam" id="PF00002">
    <property type="entry name" value="7tm_2"/>
    <property type="match status" value="1"/>
</dbReference>
<evidence type="ECO:0000256" key="6">
    <source>
        <dbReference type="SAM" id="Phobius"/>
    </source>
</evidence>
<keyword evidence="4 6" id="KW-0472">Membrane</keyword>
<dbReference type="PANTHER" id="PTHR23112:SF47">
    <property type="entry name" value="G-PROTEIN COUPLED RECEPTOR 157"/>
    <property type="match status" value="1"/>
</dbReference>
<dbReference type="PROSITE" id="PS50262">
    <property type="entry name" value="G_PROTEIN_RECEP_F1_2"/>
    <property type="match status" value="1"/>
</dbReference>
<organism evidence="9">
    <name type="scientific">Amphimedon queenslandica</name>
    <name type="common">Sponge</name>
    <dbReference type="NCBI Taxonomy" id="400682"/>
    <lineage>
        <taxon>Eukaryota</taxon>
        <taxon>Metazoa</taxon>
        <taxon>Porifera</taxon>
        <taxon>Demospongiae</taxon>
        <taxon>Heteroscleromorpha</taxon>
        <taxon>Haplosclerida</taxon>
        <taxon>Niphatidae</taxon>
        <taxon>Amphimedon</taxon>
    </lineage>
</organism>
<feature type="region of interest" description="Disordered" evidence="5">
    <location>
        <begin position="361"/>
        <end position="394"/>
    </location>
</feature>
<keyword evidence="3 6" id="KW-1133">Transmembrane helix</keyword>
<dbReference type="GO" id="GO:0007166">
    <property type="term" value="P:cell surface receptor signaling pathway"/>
    <property type="evidence" value="ECO:0007669"/>
    <property type="project" value="InterPro"/>
</dbReference>
<dbReference type="AlphaFoldDB" id="A0A1X7VPY1"/>
<dbReference type="SUPFAM" id="SSF81321">
    <property type="entry name" value="Family A G protein-coupled receptor-like"/>
    <property type="match status" value="1"/>
</dbReference>
<dbReference type="PROSITE" id="PS50261">
    <property type="entry name" value="G_PROTEIN_RECEP_F2_4"/>
    <property type="match status" value="1"/>
</dbReference>
<feature type="transmembrane region" description="Helical" evidence="6">
    <location>
        <begin position="158"/>
        <end position="180"/>
    </location>
</feature>
<reference evidence="10" key="1">
    <citation type="journal article" date="2010" name="Nature">
        <title>The Amphimedon queenslandica genome and the evolution of animal complexity.</title>
        <authorList>
            <person name="Srivastava M."/>
            <person name="Simakov O."/>
            <person name="Chapman J."/>
            <person name="Fahey B."/>
            <person name="Gauthier M.E."/>
            <person name="Mitros T."/>
            <person name="Richards G.S."/>
            <person name="Conaco C."/>
            <person name="Dacre M."/>
            <person name="Hellsten U."/>
            <person name="Larroux C."/>
            <person name="Putnam N.H."/>
            <person name="Stanke M."/>
            <person name="Adamska M."/>
            <person name="Darling A."/>
            <person name="Degnan S.M."/>
            <person name="Oakley T.H."/>
            <person name="Plachetzki D.C."/>
            <person name="Zhai Y."/>
            <person name="Adamski M."/>
            <person name="Calcino A."/>
            <person name="Cummins S.F."/>
            <person name="Goodstein D.M."/>
            <person name="Harris C."/>
            <person name="Jackson D.J."/>
            <person name="Leys S.P."/>
            <person name="Shu S."/>
            <person name="Woodcroft B.J."/>
            <person name="Vervoort M."/>
            <person name="Kosik K.S."/>
            <person name="Manning G."/>
            <person name="Degnan B.M."/>
            <person name="Rokhsar D.S."/>
        </authorList>
    </citation>
    <scope>NUCLEOTIDE SEQUENCE [LARGE SCALE GENOMIC DNA]</scope>
</reference>
<feature type="transmembrane region" description="Helical" evidence="6">
    <location>
        <begin position="71"/>
        <end position="92"/>
    </location>
</feature>
<dbReference type="InterPro" id="IPR017452">
    <property type="entry name" value="GPCR_Rhodpsn_7TM"/>
</dbReference>
<evidence type="ECO:0000313" key="10">
    <source>
        <dbReference type="Proteomes" id="UP000007879"/>
    </source>
</evidence>
<feature type="transmembrane region" description="Helical" evidence="6">
    <location>
        <begin position="124"/>
        <end position="146"/>
    </location>
</feature>
<feature type="transmembrane region" description="Helical" evidence="6">
    <location>
        <begin position="298"/>
        <end position="320"/>
    </location>
</feature>
<keyword evidence="2 6" id="KW-0812">Transmembrane</keyword>
<dbReference type="EnsemblMetazoa" id="XM_003383227.3">
    <property type="protein sequence ID" value="XP_003383275.2"/>
    <property type="gene ID" value="LOC100638453"/>
</dbReference>
<dbReference type="PANTHER" id="PTHR23112">
    <property type="entry name" value="G PROTEIN-COUPLED RECEPTOR 157-RELATED"/>
    <property type="match status" value="1"/>
</dbReference>
<dbReference type="STRING" id="400682.A0A1X7VPY1"/>
<feature type="compositionally biased region" description="Polar residues" evidence="5">
    <location>
        <begin position="365"/>
        <end position="379"/>
    </location>
</feature>
<gene>
    <name evidence="9" type="primary">100638453</name>
</gene>
<proteinExistence type="predicted"/>
<feature type="domain" description="G-protein coupled receptors family 2 profile 2" evidence="7">
    <location>
        <begin position="36"/>
        <end position="321"/>
    </location>
</feature>
<dbReference type="OrthoDB" id="6063844at2759"/>
<accession>A0A1X7VPY1</accession>
<evidence type="ECO:0000256" key="5">
    <source>
        <dbReference type="SAM" id="MobiDB-lite"/>
    </source>
</evidence>
<feature type="compositionally biased region" description="Low complexity" evidence="5">
    <location>
        <begin position="380"/>
        <end position="394"/>
    </location>
</feature>
<dbReference type="GO" id="GO:0004930">
    <property type="term" value="F:G protein-coupled receptor activity"/>
    <property type="evidence" value="ECO:0007669"/>
    <property type="project" value="InterPro"/>
</dbReference>
<evidence type="ECO:0008006" key="11">
    <source>
        <dbReference type="Google" id="ProtNLM"/>
    </source>
</evidence>
<comment type="subcellular location">
    <subcellularLocation>
        <location evidence="1">Membrane</location>
        <topology evidence="1">Multi-pass membrane protein</topology>
    </subcellularLocation>
</comment>
<evidence type="ECO:0000259" key="7">
    <source>
        <dbReference type="PROSITE" id="PS50261"/>
    </source>
</evidence>
<evidence type="ECO:0000256" key="3">
    <source>
        <dbReference type="ARBA" id="ARBA00022989"/>
    </source>
</evidence>
<evidence type="ECO:0000259" key="8">
    <source>
        <dbReference type="PROSITE" id="PS50262"/>
    </source>
</evidence>
<reference evidence="9" key="2">
    <citation type="submission" date="2017-05" db="UniProtKB">
        <authorList>
            <consortium name="EnsemblMetazoa"/>
        </authorList>
    </citation>
    <scope>IDENTIFICATION</scope>
</reference>
<dbReference type="InterPro" id="IPR017981">
    <property type="entry name" value="GPCR_2-like_7TM"/>
</dbReference>
<sequence>MLLFLSTTLLHRTLYDTRWSNITSNGHSSDDNALIVRIFACCMSSLSIFGALLIMLSYLCFKNIRTKAREVLFHLSVADFGVGSTNLIGAIVNYDDLIDKCRNQSSSVLFSCPTYVSLCKTQAFFAQFFTVSSILWTLLLALYVYTLVLDSSRKLSLWIVRFGYLVCWGMPLGLSIWFVLTRKLGKTKIGGAGWCSLRAENKEGNVNHFAVFFGNDIWVMSTFVLILVLYTTLHCHLKDRMKEMKKYNSDTFSQHSDAKFLAIPFFFLLLHAGSIVVSFLFVYTKASENMSHTLQHIVLYWMFIGDSSEGLVNGVIFCLLTPRIRQKLLSLCCCCSCYKFKNSNPSSIVRFPRETMEQRRLLENPDSNASPKYSVNRNMSSSASSITSSSDSEY</sequence>
<feature type="transmembrane region" description="Helical" evidence="6">
    <location>
        <begin position="217"/>
        <end position="237"/>
    </location>
</feature>
<evidence type="ECO:0000313" key="9">
    <source>
        <dbReference type="EnsemblMetazoa" id="Aqu2.1.41924_001"/>
    </source>
</evidence>
<evidence type="ECO:0000256" key="1">
    <source>
        <dbReference type="ARBA" id="ARBA00004141"/>
    </source>
</evidence>
<dbReference type="GO" id="GO:0007189">
    <property type="term" value="P:adenylate cyclase-activating G protein-coupled receptor signaling pathway"/>
    <property type="evidence" value="ECO:0007669"/>
    <property type="project" value="TreeGrafter"/>
</dbReference>
<evidence type="ECO:0000256" key="4">
    <source>
        <dbReference type="ARBA" id="ARBA00023136"/>
    </source>
</evidence>
<evidence type="ECO:0000256" key="2">
    <source>
        <dbReference type="ARBA" id="ARBA00022692"/>
    </source>
</evidence>